<dbReference type="Gene3D" id="1.20.120.520">
    <property type="entry name" value="nmb1532 protein domain like"/>
    <property type="match status" value="1"/>
</dbReference>
<sequence length="184" mass="19733">MTGGIDDPDARPRAPEFALDPLQELNSKGLAAIHRWYLRDLGAVGALMGDIRAGLAAPGDLAPAVRGMPMAQNLALFGTACGQQCLALTNHHQIEDGWLYPQLEVQGNAPLNAVLTRLRAEHRMLHGLIEDLAGAADALAVDPEAGNFDACARHFAALDAAVRSHFRYEEDSIGPALGYYEVRV</sequence>
<gene>
    <name evidence="2" type="ORF">IC63_00650</name>
</gene>
<dbReference type="RefSeq" id="WP_036715951.1">
    <property type="nucleotide sequence ID" value="NZ_JRKS01000001.1"/>
</dbReference>
<dbReference type="OrthoDB" id="9775082at2"/>
<reference evidence="2 3" key="1">
    <citation type="submission" date="2014-09" db="EMBL/GenBank/DDBJ databases">
        <authorList>
            <person name="McGinnis J.M."/>
            <person name="Wolfgang W.J."/>
        </authorList>
    </citation>
    <scope>NUCLEOTIDE SEQUENCE [LARGE SCALE GENOMIC DNA]</scope>
    <source>
        <strain evidence="2 3">HAMBI 3106</strain>
    </source>
</reference>
<organism evidence="2 3">
    <name type="scientific">Paracoccus sphaerophysae</name>
    <dbReference type="NCBI Taxonomy" id="690417"/>
    <lineage>
        <taxon>Bacteria</taxon>
        <taxon>Pseudomonadati</taxon>
        <taxon>Pseudomonadota</taxon>
        <taxon>Alphaproteobacteria</taxon>
        <taxon>Rhodobacterales</taxon>
        <taxon>Paracoccaceae</taxon>
        <taxon>Paracoccus</taxon>
    </lineage>
</organism>
<dbReference type="Pfam" id="PF01814">
    <property type="entry name" value="Hemerythrin"/>
    <property type="match status" value="1"/>
</dbReference>
<dbReference type="Proteomes" id="UP000029917">
    <property type="component" value="Unassembled WGS sequence"/>
</dbReference>
<protein>
    <recommendedName>
        <fullName evidence="1">Hemerythrin-like domain-containing protein</fullName>
    </recommendedName>
</protein>
<evidence type="ECO:0000259" key="1">
    <source>
        <dbReference type="Pfam" id="PF01814"/>
    </source>
</evidence>
<dbReference type="EMBL" id="JRKS01000001">
    <property type="protein sequence ID" value="KGJ09687.1"/>
    <property type="molecule type" value="Genomic_DNA"/>
</dbReference>
<feature type="domain" description="Hemerythrin-like" evidence="1">
    <location>
        <begin position="77"/>
        <end position="177"/>
    </location>
</feature>
<evidence type="ECO:0000313" key="2">
    <source>
        <dbReference type="EMBL" id="KGJ09687.1"/>
    </source>
</evidence>
<keyword evidence="3" id="KW-1185">Reference proteome</keyword>
<dbReference type="STRING" id="690417.IC63_00650"/>
<dbReference type="AlphaFoldDB" id="A0A099FI08"/>
<evidence type="ECO:0000313" key="3">
    <source>
        <dbReference type="Proteomes" id="UP000029917"/>
    </source>
</evidence>
<proteinExistence type="predicted"/>
<comment type="caution">
    <text evidence="2">The sequence shown here is derived from an EMBL/GenBank/DDBJ whole genome shotgun (WGS) entry which is preliminary data.</text>
</comment>
<dbReference type="InterPro" id="IPR012312">
    <property type="entry name" value="Hemerythrin-like"/>
</dbReference>
<accession>A0A099FI08</accession>
<reference evidence="2 3" key="2">
    <citation type="submission" date="2014-10" db="EMBL/GenBank/DDBJ databases">
        <title>Paracoccus sanguinis sp. nov., isolated from clinical specimens of New York State patients.</title>
        <authorList>
            <person name="Mingle L.A."/>
            <person name="Cole J.A."/>
            <person name="Lapierre P."/>
            <person name="Musser K.A."/>
        </authorList>
    </citation>
    <scope>NUCLEOTIDE SEQUENCE [LARGE SCALE GENOMIC DNA]</scope>
    <source>
        <strain evidence="2 3">HAMBI 3106</strain>
    </source>
</reference>
<name>A0A099FI08_9RHOB</name>